<comment type="similarity">
    <text evidence="2">Belongs to the TRAFAC class translation factor GTPase superfamily. Bms1-like GTPase family. TSR1 subfamily.</text>
</comment>
<dbReference type="GO" id="GO:0000462">
    <property type="term" value="P:maturation of SSU-rRNA from tricistronic rRNA transcript (SSU-rRNA, 5.8S rRNA, LSU-rRNA)"/>
    <property type="evidence" value="ECO:0007669"/>
    <property type="project" value="TreeGrafter"/>
</dbReference>
<feature type="region of interest" description="Disordered" evidence="4">
    <location>
        <begin position="387"/>
        <end position="422"/>
    </location>
</feature>
<dbReference type="SMART" id="SM01362">
    <property type="entry name" value="DUF663"/>
    <property type="match status" value="1"/>
</dbReference>
<dbReference type="Pfam" id="PF04950">
    <property type="entry name" value="RIBIOP_C"/>
    <property type="match status" value="1"/>
</dbReference>
<dbReference type="CTD" id="36379668"/>
<accession>A0A090LGR0</accession>
<dbReference type="WBParaSite" id="SRAE_2000196700.1">
    <property type="protein sequence ID" value="SRAE_2000196700.1"/>
    <property type="gene ID" value="WBGene00262174"/>
</dbReference>
<dbReference type="InterPro" id="IPR007034">
    <property type="entry name" value="BMS1_TSR1_C"/>
</dbReference>
<feature type="domain" description="AARP2CN" evidence="5">
    <location>
        <begin position="225"/>
        <end position="302"/>
    </location>
</feature>
<feature type="region of interest" description="Disordered" evidence="4">
    <location>
        <begin position="1"/>
        <end position="24"/>
    </location>
</feature>
<reference evidence="7 8" key="1">
    <citation type="submission" date="2014-09" db="EMBL/GenBank/DDBJ databases">
        <authorList>
            <person name="Martin A.A."/>
        </authorList>
    </citation>
    <scope>NUCLEOTIDE SEQUENCE</scope>
    <source>
        <strain evidence="8">ED321</strain>
        <strain evidence="7">ED321 Heterogonic</strain>
    </source>
</reference>
<evidence type="ECO:0000256" key="4">
    <source>
        <dbReference type="SAM" id="MobiDB-lite"/>
    </source>
</evidence>
<dbReference type="GO" id="GO:0000479">
    <property type="term" value="P:endonucleolytic cleavage of tricistronic rRNA transcript (SSU-rRNA, 5.8S rRNA, LSU-rRNA)"/>
    <property type="evidence" value="ECO:0007669"/>
    <property type="project" value="TreeGrafter"/>
</dbReference>
<evidence type="ECO:0000259" key="5">
    <source>
        <dbReference type="SMART" id="SM00785"/>
    </source>
</evidence>
<dbReference type="GO" id="GO:0005525">
    <property type="term" value="F:GTP binding"/>
    <property type="evidence" value="ECO:0007669"/>
    <property type="project" value="TreeGrafter"/>
</dbReference>
<dbReference type="GO" id="GO:0030688">
    <property type="term" value="C:preribosome, small subunit precursor"/>
    <property type="evidence" value="ECO:0007669"/>
    <property type="project" value="TreeGrafter"/>
</dbReference>
<dbReference type="AlphaFoldDB" id="A0A090LGR0"/>
<dbReference type="STRING" id="34506.A0A090LGR0"/>
<gene>
    <name evidence="7 9 10" type="ORF">SRAE_2000196700</name>
</gene>
<reference evidence="9" key="2">
    <citation type="submission" date="2020-12" db="UniProtKB">
        <authorList>
            <consortium name="WormBaseParasite"/>
        </authorList>
    </citation>
    <scope>IDENTIFICATION</scope>
</reference>
<feature type="domain" description="Ribosome biogenesis protein BMS1/TSR1 C-terminal" evidence="6">
    <location>
        <begin position="461"/>
        <end position="750"/>
    </location>
</feature>
<dbReference type="SMART" id="SM00785">
    <property type="entry name" value="AARP2CN"/>
    <property type="match status" value="1"/>
</dbReference>
<dbReference type="InterPro" id="IPR012948">
    <property type="entry name" value="AARP2CN"/>
</dbReference>
<evidence type="ECO:0000256" key="1">
    <source>
        <dbReference type="ARBA" id="ARBA00037087"/>
    </source>
</evidence>
<dbReference type="InterPro" id="IPR039761">
    <property type="entry name" value="Bms1/Tsr1"/>
</dbReference>
<evidence type="ECO:0000313" key="9">
    <source>
        <dbReference type="WBParaSite" id="SRAE_2000196700.1"/>
    </source>
</evidence>
<dbReference type="GeneID" id="36379668"/>
<comment type="function">
    <text evidence="1">Required during maturation of the 40S ribosomal subunit in the nucleolus.</text>
</comment>
<proteinExistence type="inferred from homology"/>
<dbReference type="PANTHER" id="PTHR12858">
    <property type="entry name" value="RIBOSOME BIOGENESIS PROTEIN"/>
    <property type="match status" value="1"/>
</dbReference>
<dbReference type="GO" id="GO:0034511">
    <property type="term" value="F:U3 snoRNA binding"/>
    <property type="evidence" value="ECO:0007669"/>
    <property type="project" value="TreeGrafter"/>
</dbReference>
<organism evidence="7">
    <name type="scientific">Strongyloides ratti</name>
    <name type="common">Parasitic roundworm</name>
    <dbReference type="NCBI Taxonomy" id="34506"/>
    <lineage>
        <taxon>Eukaryota</taxon>
        <taxon>Metazoa</taxon>
        <taxon>Ecdysozoa</taxon>
        <taxon>Nematoda</taxon>
        <taxon>Chromadorea</taxon>
        <taxon>Rhabditida</taxon>
        <taxon>Tylenchina</taxon>
        <taxon>Panagrolaimomorpha</taxon>
        <taxon>Strongyloidoidea</taxon>
        <taxon>Strongyloididae</taxon>
        <taxon>Strongyloides</taxon>
    </lineage>
</organism>
<dbReference type="WormBase" id="SRAE_2000196700">
    <property type="protein sequence ID" value="SRP11200"/>
    <property type="gene ID" value="WBGene00262174"/>
</dbReference>
<keyword evidence="8" id="KW-1185">Reference proteome</keyword>
<feature type="compositionally biased region" description="Basic residues" evidence="4">
    <location>
        <begin position="14"/>
        <end position="24"/>
    </location>
</feature>
<dbReference type="OrthoDB" id="119302at2759"/>
<dbReference type="Proteomes" id="UP000035682">
    <property type="component" value="Unplaced"/>
</dbReference>
<evidence type="ECO:0000259" key="6">
    <source>
        <dbReference type="SMART" id="SM01362"/>
    </source>
</evidence>
<feature type="compositionally biased region" description="Acidic residues" evidence="4">
    <location>
        <begin position="387"/>
        <end position="421"/>
    </location>
</feature>
<dbReference type="Pfam" id="PF22298">
    <property type="entry name" value="Tsr1_G-like"/>
    <property type="match status" value="1"/>
</dbReference>
<evidence type="ECO:0000256" key="2">
    <source>
        <dbReference type="ARBA" id="ARBA00038288"/>
    </source>
</evidence>
<evidence type="ECO:0000256" key="3">
    <source>
        <dbReference type="ARBA" id="ARBA00040070"/>
    </source>
</evidence>
<dbReference type="RefSeq" id="XP_024506503.1">
    <property type="nucleotide sequence ID" value="XM_024652981.1"/>
</dbReference>
<evidence type="ECO:0000313" key="8">
    <source>
        <dbReference type="Proteomes" id="UP000035682"/>
    </source>
</evidence>
<dbReference type="GO" id="GO:0003924">
    <property type="term" value="F:GTPase activity"/>
    <property type="evidence" value="ECO:0007669"/>
    <property type="project" value="TreeGrafter"/>
</dbReference>
<evidence type="ECO:0000313" key="10">
    <source>
        <dbReference type="WormBase" id="SRAE_2000196700"/>
    </source>
</evidence>
<dbReference type="PANTHER" id="PTHR12858:SF1">
    <property type="entry name" value="PRE-RRNA-PROCESSING PROTEIN TSR1 HOMOLOG"/>
    <property type="match status" value="1"/>
</dbReference>
<protein>
    <recommendedName>
        <fullName evidence="3">Pre-rRNA-processing protein TSR1 homolog</fullName>
    </recommendedName>
</protein>
<dbReference type="GO" id="GO:0005634">
    <property type="term" value="C:nucleus"/>
    <property type="evidence" value="ECO:0007669"/>
    <property type="project" value="InterPro"/>
</dbReference>
<dbReference type="Pfam" id="PF08142">
    <property type="entry name" value="AARP2CN"/>
    <property type="match status" value="1"/>
</dbReference>
<sequence length="784" mass="90496">MARIAHRPGGFNLPKKKHNSGRHRTKGEINRIQTGKIDIKVSSKKHKSLVGRNQRKLTGKERRMMHRNQILTEKRLKGLKCAAIVTVVSFDFGFKVDKFIEAIVAHEDIEYKFNPANTVLYAKLKRFQNAQLGFMIPEYGNIDAVYNCLKTSDIMMIIWPGNGELSETQKDFIRHVKAFGAPSVIHFTPSVTNQKEKSQNKQILDKVISNWAFGEEKFHYLDTKDIYNSLRLIKDYKKKPMAIQVKRSFLVADDISVIGDPEEYITAIKCVVRGAPLNPNRLLCLQSVGNFQIAKIVETDSLWDTKDGSFELHPKPGKREWIPDHEKQEDLQESIIPDPMEGEQTWPSKDDYEMAKKPSEIINESTKKITVKVPKGTSDYQAAWFVNDDEENDDDDDDQEMDECMSDEENWEPKEEDEEEDTRTIMDDNATIHMNEQDMEEDNEAYDIYKDARSHANFPDEIETPKDVLAKQRFQKYRGLKSFKNAKWDPKENLPFDYARIFKISDYLHTKKIISKEVEEDFNDDKSAVPLGTSCIVFLKNAPIHIFDRFVEGAPLVMYQLLRHEQKMSVMNIVLKRVQGFDDIVKNKARMIFQVGFRKFAAEPIFSQHTNGDKFKMERFMPEEGAFVATIYAPITYTPCPVVAYVETDDGRHKLAATGSVLNLNPDRIILKRTVLSGHPFKINKRSVVCRYMFFNKDDIEYFKPLELWTPSGARGHIKESLGTHGLFKCTFDKQLSAMDVILLNLYKRVYPKWNLDQCIPPAKWTLSNYPHGIIPFSALKPST</sequence>
<dbReference type="OMA" id="HQFMGLL"/>
<dbReference type="eggNOG" id="KOG1980">
    <property type="taxonomic scope" value="Eukaryota"/>
</dbReference>
<dbReference type="EMBL" id="LN609529">
    <property type="protein sequence ID" value="CEF67303.1"/>
    <property type="molecule type" value="Genomic_DNA"/>
</dbReference>
<evidence type="ECO:0000313" key="7">
    <source>
        <dbReference type="EMBL" id="CEF67303.1"/>
    </source>
</evidence>
<name>A0A090LGR0_STRRB</name>